<proteinExistence type="predicted"/>
<dbReference type="AlphaFoldDB" id="A0A7Y9J1V4"/>
<dbReference type="EMBL" id="JACCBB010000001">
    <property type="protein sequence ID" value="NYD23541.1"/>
    <property type="molecule type" value="Genomic_DNA"/>
</dbReference>
<organism evidence="1 2">
    <name type="scientific">Kineococcus aurantiacus</name>
    <dbReference type="NCBI Taxonomy" id="37633"/>
    <lineage>
        <taxon>Bacteria</taxon>
        <taxon>Bacillati</taxon>
        <taxon>Actinomycetota</taxon>
        <taxon>Actinomycetes</taxon>
        <taxon>Kineosporiales</taxon>
        <taxon>Kineosporiaceae</taxon>
        <taxon>Kineococcus</taxon>
    </lineage>
</organism>
<dbReference type="Proteomes" id="UP000521922">
    <property type="component" value="Unassembled WGS sequence"/>
</dbReference>
<keyword evidence="2" id="KW-1185">Reference proteome</keyword>
<dbReference type="InterPro" id="IPR054206">
    <property type="entry name" value="DUF6912"/>
</dbReference>
<dbReference type="RefSeq" id="WP_179753343.1">
    <property type="nucleotide sequence ID" value="NZ_BAAAGN010000016.1"/>
</dbReference>
<evidence type="ECO:0000313" key="1">
    <source>
        <dbReference type="EMBL" id="NYD23541.1"/>
    </source>
</evidence>
<protein>
    <submittedName>
        <fullName evidence="1">Uncharacterized protein</fullName>
    </submittedName>
</protein>
<gene>
    <name evidence="1" type="ORF">BJ968_003081</name>
</gene>
<sequence>MRVYWPTTLKGLARLAGSGELAAAPVTVHAVTPTLRDFYADADPRDLEEELEYVAMTDAAGESVRLLAGELAGEPAAVPRRVVLALDVPDDAVTSERRSWSAPERSRVLLGVPLRVEDLASVHVDDAEAEADVRAAVAALPAADGGDEDARFTVEACEGHDLLWYDAGELPLLLAAGG</sequence>
<comment type="caution">
    <text evidence="1">The sequence shown here is derived from an EMBL/GenBank/DDBJ whole genome shotgun (WGS) entry which is preliminary data.</text>
</comment>
<name>A0A7Y9J1V4_9ACTN</name>
<reference evidence="1 2" key="1">
    <citation type="submission" date="2020-07" db="EMBL/GenBank/DDBJ databases">
        <title>Sequencing the genomes of 1000 actinobacteria strains.</title>
        <authorList>
            <person name="Klenk H.-P."/>
        </authorList>
    </citation>
    <scope>NUCLEOTIDE SEQUENCE [LARGE SCALE GENOMIC DNA]</scope>
    <source>
        <strain evidence="1 2">DSM 7487</strain>
    </source>
</reference>
<accession>A0A7Y9J1V4</accession>
<dbReference type="Pfam" id="PF21853">
    <property type="entry name" value="DUF6912"/>
    <property type="match status" value="1"/>
</dbReference>
<evidence type="ECO:0000313" key="2">
    <source>
        <dbReference type="Proteomes" id="UP000521922"/>
    </source>
</evidence>